<keyword evidence="1" id="KW-0732">Signal</keyword>
<organism evidence="2 3">
    <name type="scientific">Colletotrichum spaethianum</name>
    <dbReference type="NCBI Taxonomy" id="700344"/>
    <lineage>
        <taxon>Eukaryota</taxon>
        <taxon>Fungi</taxon>
        <taxon>Dikarya</taxon>
        <taxon>Ascomycota</taxon>
        <taxon>Pezizomycotina</taxon>
        <taxon>Sordariomycetes</taxon>
        <taxon>Hypocreomycetidae</taxon>
        <taxon>Glomerellales</taxon>
        <taxon>Glomerellaceae</taxon>
        <taxon>Colletotrichum</taxon>
        <taxon>Colletotrichum spaethianum species complex</taxon>
    </lineage>
</organism>
<evidence type="ECO:0000313" key="3">
    <source>
        <dbReference type="Proteomes" id="UP001055115"/>
    </source>
</evidence>
<evidence type="ECO:0000256" key="1">
    <source>
        <dbReference type="SAM" id="SignalP"/>
    </source>
</evidence>
<accession>A0AA37P452</accession>
<dbReference type="GeneID" id="73321279"/>
<keyword evidence="3" id="KW-1185">Reference proteome</keyword>
<name>A0AA37P452_9PEZI</name>
<sequence length="62" mass="6781">MCPVKYSIYTLALVAPLLALGAPVPEEIKATQDADAESFFLQTDFGWFDGGDSKKREASIEQ</sequence>
<protein>
    <submittedName>
        <fullName evidence="2">Uncharacterized protein</fullName>
    </submittedName>
</protein>
<proteinExistence type="predicted"/>
<feature type="chain" id="PRO_5041236574" evidence="1">
    <location>
        <begin position="22"/>
        <end position="62"/>
    </location>
</feature>
<dbReference type="Proteomes" id="UP001055115">
    <property type="component" value="Unassembled WGS sequence"/>
</dbReference>
<gene>
    <name evidence="2" type="ORF">ColSpa_00477</name>
</gene>
<reference evidence="2 3" key="1">
    <citation type="submission" date="2022-03" db="EMBL/GenBank/DDBJ databases">
        <title>Genome data of Colletotrichum spp.</title>
        <authorList>
            <person name="Utami Y.D."/>
            <person name="Hiruma K."/>
        </authorList>
    </citation>
    <scope>NUCLEOTIDE SEQUENCE [LARGE SCALE GENOMIC DNA]</scope>
    <source>
        <strain evidence="2 3">MAFF 239500</strain>
    </source>
</reference>
<dbReference type="EMBL" id="BQXU01000001">
    <property type="protein sequence ID" value="GKT40296.1"/>
    <property type="molecule type" value="Genomic_DNA"/>
</dbReference>
<dbReference type="RefSeq" id="XP_049122646.1">
    <property type="nucleotide sequence ID" value="XM_049266689.1"/>
</dbReference>
<dbReference type="AlphaFoldDB" id="A0AA37P452"/>
<feature type="signal peptide" evidence="1">
    <location>
        <begin position="1"/>
        <end position="21"/>
    </location>
</feature>
<evidence type="ECO:0000313" key="2">
    <source>
        <dbReference type="EMBL" id="GKT40296.1"/>
    </source>
</evidence>
<comment type="caution">
    <text evidence="2">The sequence shown here is derived from an EMBL/GenBank/DDBJ whole genome shotgun (WGS) entry which is preliminary data.</text>
</comment>